<sequence>MLNRMKIPPVHERRNANKLLFFYKVVEGLVPAMPSQDVRQSKRRDTPKTFSDFKAGNIV</sequence>
<reference evidence="2" key="2">
    <citation type="submission" date="2020-11" db="EMBL/GenBank/DDBJ databases">
        <authorList>
            <person name="McCartney M.A."/>
            <person name="Auch B."/>
            <person name="Kono T."/>
            <person name="Mallez S."/>
            <person name="Becker A."/>
            <person name="Gohl D.M."/>
            <person name="Silverstein K.A.T."/>
            <person name="Koren S."/>
            <person name="Bechman K.B."/>
            <person name="Herman A."/>
            <person name="Abrahante J.E."/>
            <person name="Garbe J."/>
        </authorList>
    </citation>
    <scope>NUCLEOTIDE SEQUENCE</scope>
    <source>
        <strain evidence="2">Duluth1</strain>
        <tissue evidence="2">Whole animal</tissue>
    </source>
</reference>
<dbReference type="EMBL" id="JAIWYP010000014">
    <property type="protein sequence ID" value="KAH3712693.1"/>
    <property type="molecule type" value="Genomic_DNA"/>
</dbReference>
<feature type="region of interest" description="Disordered" evidence="1">
    <location>
        <begin position="37"/>
        <end position="59"/>
    </location>
</feature>
<dbReference type="Proteomes" id="UP000828390">
    <property type="component" value="Unassembled WGS sequence"/>
</dbReference>
<name>A0A9D3Z4K2_DREPO</name>
<organism evidence="2 3">
    <name type="scientific">Dreissena polymorpha</name>
    <name type="common">Zebra mussel</name>
    <name type="synonym">Mytilus polymorpha</name>
    <dbReference type="NCBI Taxonomy" id="45954"/>
    <lineage>
        <taxon>Eukaryota</taxon>
        <taxon>Metazoa</taxon>
        <taxon>Spiralia</taxon>
        <taxon>Lophotrochozoa</taxon>
        <taxon>Mollusca</taxon>
        <taxon>Bivalvia</taxon>
        <taxon>Autobranchia</taxon>
        <taxon>Heteroconchia</taxon>
        <taxon>Euheterodonta</taxon>
        <taxon>Imparidentia</taxon>
        <taxon>Neoheterodontei</taxon>
        <taxon>Myida</taxon>
        <taxon>Dreissenoidea</taxon>
        <taxon>Dreissenidae</taxon>
        <taxon>Dreissena</taxon>
    </lineage>
</organism>
<reference evidence="2" key="1">
    <citation type="journal article" date="2019" name="bioRxiv">
        <title>The Genome of the Zebra Mussel, Dreissena polymorpha: A Resource for Invasive Species Research.</title>
        <authorList>
            <person name="McCartney M.A."/>
            <person name="Auch B."/>
            <person name="Kono T."/>
            <person name="Mallez S."/>
            <person name="Zhang Y."/>
            <person name="Obille A."/>
            <person name="Becker A."/>
            <person name="Abrahante J.E."/>
            <person name="Garbe J."/>
            <person name="Badalamenti J.P."/>
            <person name="Herman A."/>
            <person name="Mangelson H."/>
            <person name="Liachko I."/>
            <person name="Sullivan S."/>
            <person name="Sone E.D."/>
            <person name="Koren S."/>
            <person name="Silverstein K.A.T."/>
            <person name="Beckman K.B."/>
            <person name="Gohl D.M."/>
        </authorList>
    </citation>
    <scope>NUCLEOTIDE SEQUENCE</scope>
    <source>
        <strain evidence="2">Duluth1</strain>
        <tissue evidence="2">Whole animal</tissue>
    </source>
</reference>
<proteinExistence type="predicted"/>
<evidence type="ECO:0000313" key="3">
    <source>
        <dbReference type="Proteomes" id="UP000828390"/>
    </source>
</evidence>
<evidence type="ECO:0000313" key="2">
    <source>
        <dbReference type="EMBL" id="KAH3712693.1"/>
    </source>
</evidence>
<protein>
    <submittedName>
        <fullName evidence="2">Uncharacterized protein</fullName>
    </submittedName>
</protein>
<comment type="caution">
    <text evidence="2">The sequence shown here is derived from an EMBL/GenBank/DDBJ whole genome shotgun (WGS) entry which is preliminary data.</text>
</comment>
<dbReference type="AlphaFoldDB" id="A0A9D3Z4K2"/>
<gene>
    <name evidence="2" type="ORF">DPMN_072446</name>
</gene>
<accession>A0A9D3Z4K2</accession>
<keyword evidence="3" id="KW-1185">Reference proteome</keyword>
<evidence type="ECO:0000256" key="1">
    <source>
        <dbReference type="SAM" id="MobiDB-lite"/>
    </source>
</evidence>